<keyword evidence="1" id="KW-0472">Membrane</keyword>
<evidence type="ECO:0000313" key="2">
    <source>
        <dbReference type="EMBL" id="KAA1194025.1"/>
    </source>
</evidence>
<keyword evidence="1" id="KW-1133">Transmembrane helix</keyword>
<gene>
    <name evidence="2" type="ORF">F0M18_00850</name>
</gene>
<comment type="caution">
    <text evidence="2">The sequence shown here is derived from an EMBL/GenBank/DDBJ whole genome shotgun (WGS) entry which is preliminary data.</text>
</comment>
<protein>
    <submittedName>
        <fullName evidence="2">Uncharacterized protein</fullName>
    </submittedName>
</protein>
<evidence type="ECO:0000256" key="1">
    <source>
        <dbReference type="SAM" id="Phobius"/>
    </source>
</evidence>
<reference evidence="2 3" key="1">
    <citation type="submission" date="2019-09" db="EMBL/GenBank/DDBJ databases">
        <authorList>
            <person name="Chen X.-Y."/>
        </authorList>
    </citation>
    <scope>NUCLEOTIDE SEQUENCE [LARGE SCALE GENOMIC DNA]</scope>
    <source>
        <strain evidence="2 3">NY5</strain>
    </source>
</reference>
<evidence type="ECO:0000313" key="3">
    <source>
        <dbReference type="Proteomes" id="UP000323708"/>
    </source>
</evidence>
<proteinExistence type="predicted"/>
<dbReference type="RefSeq" id="WP_149609494.1">
    <property type="nucleotide sequence ID" value="NZ_VTUX01000001.1"/>
</dbReference>
<sequence>MEHFQVLLAGVTAVILFIFGLENFSREIEQISGEQFRRTLSRVTTIPVFGAMINFIPYSRRLSDKLNNFAYLGSTMTPPSAEEES</sequence>
<dbReference type="EMBL" id="VTUX01000001">
    <property type="protein sequence ID" value="KAA1194025.1"/>
    <property type="molecule type" value="Genomic_DNA"/>
</dbReference>
<keyword evidence="3" id="KW-1185">Reference proteome</keyword>
<accession>A0A5B0X5R8</accession>
<dbReference type="Proteomes" id="UP000323708">
    <property type="component" value="Unassembled WGS sequence"/>
</dbReference>
<name>A0A5B0X5R8_9GAMM</name>
<dbReference type="AlphaFoldDB" id="A0A5B0X5R8"/>
<keyword evidence="1" id="KW-0812">Transmembrane</keyword>
<organism evidence="2 3">
    <name type="scientific">Pseudohalioglobus sediminis</name>
    <dbReference type="NCBI Taxonomy" id="2606449"/>
    <lineage>
        <taxon>Bacteria</taxon>
        <taxon>Pseudomonadati</taxon>
        <taxon>Pseudomonadota</taxon>
        <taxon>Gammaproteobacteria</taxon>
        <taxon>Cellvibrionales</taxon>
        <taxon>Halieaceae</taxon>
        <taxon>Pseudohalioglobus</taxon>
    </lineage>
</organism>
<feature type="transmembrane region" description="Helical" evidence="1">
    <location>
        <begin position="6"/>
        <end position="24"/>
    </location>
</feature>